<name>A0A0A9AT55_ARUDO</name>
<evidence type="ECO:0000313" key="1">
    <source>
        <dbReference type="EMBL" id="JAD54311.1"/>
    </source>
</evidence>
<proteinExistence type="predicted"/>
<organism evidence="1">
    <name type="scientific">Arundo donax</name>
    <name type="common">Giant reed</name>
    <name type="synonym">Donax arundinaceus</name>
    <dbReference type="NCBI Taxonomy" id="35708"/>
    <lineage>
        <taxon>Eukaryota</taxon>
        <taxon>Viridiplantae</taxon>
        <taxon>Streptophyta</taxon>
        <taxon>Embryophyta</taxon>
        <taxon>Tracheophyta</taxon>
        <taxon>Spermatophyta</taxon>
        <taxon>Magnoliopsida</taxon>
        <taxon>Liliopsida</taxon>
        <taxon>Poales</taxon>
        <taxon>Poaceae</taxon>
        <taxon>PACMAD clade</taxon>
        <taxon>Arundinoideae</taxon>
        <taxon>Arundineae</taxon>
        <taxon>Arundo</taxon>
    </lineage>
</organism>
<accession>A0A0A9AT55</accession>
<dbReference type="AlphaFoldDB" id="A0A0A9AT55"/>
<dbReference type="EMBL" id="GBRH01243584">
    <property type="protein sequence ID" value="JAD54311.1"/>
    <property type="molecule type" value="Transcribed_RNA"/>
</dbReference>
<protein>
    <submittedName>
        <fullName evidence="1">Uncharacterized protein</fullName>
    </submittedName>
</protein>
<sequence length="28" mass="3325">MISLDKVNSRIYKIMNIFSITCPQYAQF</sequence>
<reference evidence="1" key="2">
    <citation type="journal article" date="2015" name="Data Brief">
        <title>Shoot transcriptome of the giant reed, Arundo donax.</title>
        <authorList>
            <person name="Barrero R.A."/>
            <person name="Guerrero F.D."/>
            <person name="Moolhuijzen P."/>
            <person name="Goolsby J.A."/>
            <person name="Tidwell J."/>
            <person name="Bellgard S.E."/>
            <person name="Bellgard M.I."/>
        </authorList>
    </citation>
    <scope>NUCLEOTIDE SEQUENCE</scope>
    <source>
        <tissue evidence="1">Shoot tissue taken approximately 20 cm above the soil surface</tissue>
    </source>
</reference>
<reference evidence="1" key="1">
    <citation type="submission" date="2014-09" db="EMBL/GenBank/DDBJ databases">
        <authorList>
            <person name="Magalhaes I.L.F."/>
            <person name="Oliveira U."/>
            <person name="Santos F.R."/>
            <person name="Vidigal T.H.D.A."/>
            <person name="Brescovit A.D."/>
            <person name="Santos A.J."/>
        </authorList>
    </citation>
    <scope>NUCLEOTIDE SEQUENCE</scope>
    <source>
        <tissue evidence="1">Shoot tissue taken approximately 20 cm above the soil surface</tissue>
    </source>
</reference>